<evidence type="ECO:0000313" key="5">
    <source>
        <dbReference type="EMBL" id="CRY53480.1"/>
    </source>
</evidence>
<dbReference type="SMART" id="SM00342">
    <property type="entry name" value="HTH_ARAC"/>
    <property type="match status" value="1"/>
</dbReference>
<dbReference type="InterPro" id="IPR018060">
    <property type="entry name" value="HTH_AraC"/>
</dbReference>
<organism evidence="5 6">
    <name type="scientific">Yersinia intermedia</name>
    <dbReference type="NCBI Taxonomy" id="631"/>
    <lineage>
        <taxon>Bacteria</taxon>
        <taxon>Pseudomonadati</taxon>
        <taxon>Pseudomonadota</taxon>
        <taxon>Gammaproteobacteria</taxon>
        <taxon>Enterobacterales</taxon>
        <taxon>Yersiniaceae</taxon>
        <taxon>Yersinia</taxon>
    </lineage>
</organism>
<dbReference type="InterPro" id="IPR020449">
    <property type="entry name" value="Tscrpt_reg_AraC-type_HTH"/>
</dbReference>
<feature type="domain" description="HTH araC/xylS-type" evidence="4">
    <location>
        <begin position="170"/>
        <end position="267"/>
    </location>
</feature>
<accession>A0A0H5LQY6</accession>
<dbReference type="Proteomes" id="UP000043316">
    <property type="component" value="Unassembled WGS sequence"/>
</dbReference>
<dbReference type="GO" id="GO:0005829">
    <property type="term" value="C:cytosol"/>
    <property type="evidence" value="ECO:0007669"/>
    <property type="project" value="TreeGrafter"/>
</dbReference>
<reference evidence="6" key="1">
    <citation type="submission" date="2015-03" db="EMBL/GenBank/DDBJ databases">
        <authorList>
            <consortium name="Pathogen Informatics"/>
        </authorList>
    </citation>
    <scope>NUCLEOTIDE SEQUENCE [LARGE SCALE GENOMIC DNA]</scope>
    <source>
        <strain evidence="6">R148</strain>
    </source>
</reference>
<evidence type="ECO:0000313" key="6">
    <source>
        <dbReference type="Proteomes" id="UP000043316"/>
    </source>
</evidence>
<evidence type="ECO:0000256" key="1">
    <source>
        <dbReference type="ARBA" id="ARBA00023015"/>
    </source>
</evidence>
<dbReference type="EMBL" id="CWJI01000001">
    <property type="protein sequence ID" value="CRY53480.1"/>
    <property type="molecule type" value="Genomic_DNA"/>
</dbReference>
<gene>
    <name evidence="5" type="primary">gadW</name>
    <name evidence="5" type="ORF">ERS008476_00372</name>
</gene>
<dbReference type="PANTHER" id="PTHR47894:SF4">
    <property type="entry name" value="HTH-TYPE TRANSCRIPTIONAL REGULATOR GADX"/>
    <property type="match status" value="1"/>
</dbReference>
<evidence type="ECO:0000259" key="4">
    <source>
        <dbReference type="PROSITE" id="PS01124"/>
    </source>
</evidence>
<keyword evidence="3" id="KW-0804">Transcription</keyword>
<dbReference type="GO" id="GO:0000976">
    <property type="term" value="F:transcription cis-regulatory region binding"/>
    <property type="evidence" value="ECO:0007669"/>
    <property type="project" value="TreeGrafter"/>
</dbReference>
<dbReference type="SUPFAM" id="SSF46689">
    <property type="entry name" value="Homeodomain-like"/>
    <property type="match status" value="1"/>
</dbReference>
<dbReference type="Gene3D" id="1.10.10.60">
    <property type="entry name" value="Homeodomain-like"/>
    <property type="match status" value="1"/>
</dbReference>
<dbReference type="RefSeq" id="WP_053008769.1">
    <property type="nucleotide sequence ID" value="NZ_CWJI01000001.1"/>
</dbReference>
<dbReference type="InterPro" id="IPR009057">
    <property type="entry name" value="Homeodomain-like_sf"/>
</dbReference>
<keyword evidence="2" id="KW-0238">DNA-binding</keyword>
<name>A0A0H5LQY6_YERIN</name>
<evidence type="ECO:0000256" key="2">
    <source>
        <dbReference type="ARBA" id="ARBA00023125"/>
    </source>
</evidence>
<sequence length="296" mass="33136">MERTINFCPGVGSSAHVIQHTELLLTSVYIEMPLLIMVNRGHKIIRWDNQECIVQAGEVVAVSSGQTIDVINGLSDDGLFFSHQLRCDPRLIATFANHPLSAGLKRVPGVLAMRNLAPEFVNTFSNTFKAISDIGDIPPTIIRHRMLELLLWLAERGVKFKLNDGNTLSEKVRRCLAIDPHKIWSASEVANHMAMSEVVLRRKLAAENILLRDLMIDVRMTSALRLLQGTDWPISLIASQVGYESASRFAERFRKRFGFAPTAIRGHHRILTADNDSPPDDYHEYLNLHAPNLGSA</sequence>
<dbReference type="PANTHER" id="PTHR47894">
    <property type="entry name" value="HTH-TYPE TRANSCRIPTIONAL REGULATOR GADX"/>
    <property type="match status" value="1"/>
</dbReference>
<protein>
    <submittedName>
        <fullName evidence="5">AraC family transcriptional regulator</fullName>
    </submittedName>
</protein>
<dbReference type="PRINTS" id="PR00032">
    <property type="entry name" value="HTHARAC"/>
</dbReference>
<dbReference type="PROSITE" id="PS01124">
    <property type="entry name" value="HTH_ARAC_FAMILY_2"/>
    <property type="match status" value="1"/>
</dbReference>
<dbReference type="AlphaFoldDB" id="A0A0H5LQY6"/>
<proteinExistence type="predicted"/>
<dbReference type="GO" id="GO:0003700">
    <property type="term" value="F:DNA-binding transcription factor activity"/>
    <property type="evidence" value="ECO:0007669"/>
    <property type="project" value="InterPro"/>
</dbReference>
<evidence type="ECO:0000256" key="3">
    <source>
        <dbReference type="ARBA" id="ARBA00023163"/>
    </source>
</evidence>
<keyword evidence="1" id="KW-0805">Transcription regulation</keyword>
<dbReference type="Pfam" id="PF12833">
    <property type="entry name" value="HTH_18"/>
    <property type="match status" value="1"/>
</dbReference>